<keyword evidence="1" id="KW-1133">Transmembrane helix</keyword>
<feature type="transmembrane region" description="Helical" evidence="1">
    <location>
        <begin position="21"/>
        <end position="43"/>
    </location>
</feature>
<evidence type="ECO:0000256" key="1">
    <source>
        <dbReference type="SAM" id="Phobius"/>
    </source>
</evidence>
<dbReference type="Proteomes" id="UP000886005">
    <property type="component" value="Unassembled WGS sequence"/>
</dbReference>
<feature type="transmembrane region" description="Helical" evidence="1">
    <location>
        <begin position="155"/>
        <end position="175"/>
    </location>
</feature>
<dbReference type="AlphaFoldDB" id="A0A7V1LNF4"/>
<feature type="transmembrane region" description="Helical" evidence="1">
    <location>
        <begin position="107"/>
        <end position="135"/>
    </location>
</feature>
<feature type="transmembrane region" description="Helical" evidence="1">
    <location>
        <begin position="182"/>
        <end position="199"/>
    </location>
</feature>
<accession>A0A7V1LNF4</accession>
<proteinExistence type="predicted"/>
<protein>
    <recommendedName>
        <fullName evidence="3">DUF4386 domain-containing protein</fullName>
    </recommendedName>
</protein>
<keyword evidence="1" id="KW-0812">Transmembrane</keyword>
<comment type="caution">
    <text evidence="2">The sequence shown here is derived from an EMBL/GenBank/DDBJ whole genome shotgun (WGS) entry which is preliminary data.</text>
</comment>
<feature type="transmembrane region" description="Helical" evidence="1">
    <location>
        <begin position="63"/>
        <end position="86"/>
    </location>
</feature>
<evidence type="ECO:0000313" key="2">
    <source>
        <dbReference type="EMBL" id="HED11208.1"/>
    </source>
</evidence>
<gene>
    <name evidence="2" type="ORF">ENJ10_11015</name>
</gene>
<organism evidence="2">
    <name type="scientific">Caldithrix abyssi</name>
    <dbReference type="NCBI Taxonomy" id="187145"/>
    <lineage>
        <taxon>Bacteria</taxon>
        <taxon>Pseudomonadati</taxon>
        <taxon>Calditrichota</taxon>
        <taxon>Calditrichia</taxon>
        <taxon>Calditrichales</taxon>
        <taxon>Calditrichaceae</taxon>
        <taxon>Caldithrix</taxon>
    </lineage>
</organism>
<dbReference type="EMBL" id="DRLD01000308">
    <property type="protein sequence ID" value="HED11208.1"/>
    <property type="molecule type" value="Genomic_DNA"/>
</dbReference>
<keyword evidence="1" id="KW-0472">Membrane</keyword>
<evidence type="ECO:0008006" key="3">
    <source>
        <dbReference type="Google" id="ProtNLM"/>
    </source>
</evidence>
<name>A0A7V1LNF4_CALAY</name>
<reference evidence="2" key="1">
    <citation type="journal article" date="2020" name="mSystems">
        <title>Genome- and Community-Level Interaction Insights into Carbon Utilization and Element Cycling Functions of Hydrothermarchaeota in Hydrothermal Sediment.</title>
        <authorList>
            <person name="Zhou Z."/>
            <person name="Liu Y."/>
            <person name="Xu W."/>
            <person name="Pan J."/>
            <person name="Luo Z.H."/>
            <person name="Li M."/>
        </authorList>
    </citation>
    <scope>NUCLEOTIDE SEQUENCE [LARGE SCALE GENOMIC DNA]</scope>
    <source>
        <strain evidence="2">HyVt-456</strain>
    </source>
</reference>
<sequence>MEHSRGRHNPYLVKTAGLFSILAGILSLAFVFYVLVVLGSYGFRVQMSSDSTALMAWVNKHTFAYSILWLHQIIFSILMIPVPFAASQVFKQHQSSRSSALATLSYLLGMVGFILMLISGIIFFASSPISARAFAHGMESARLMYDLFEATAMQLRLFGEIMISLWFLGIGLHLVRKNSIDMFGWYSFVLFLFTVIVAMGKSYNVFNWEPFLAIILAFTYVWLGWLMRQKVSRGL</sequence>
<feature type="transmembrane region" description="Helical" evidence="1">
    <location>
        <begin position="211"/>
        <end position="227"/>
    </location>
</feature>